<dbReference type="NCBIfam" id="TIGR02883">
    <property type="entry name" value="spore_cwlD"/>
    <property type="match status" value="1"/>
</dbReference>
<gene>
    <name evidence="3" type="primary">cwlD</name>
    <name evidence="3" type="ORF">J8TS2_33450</name>
</gene>
<evidence type="ECO:0000256" key="1">
    <source>
        <dbReference type="ARBA" id="ARBA00022801"/>
    </source>
</evidence>
<keyword evidence="1" id="KW-0378">Hydrolase</keyword>
<evidence type="ECO:0000259" key="2">
    <source>
        <dbReference type="SMART" id="SM00646"/>
    </source>
</evidence>
<dbReference type="SMART" id="SM00646">
    <property type="entry name" value="Ami_3"/>
    <property type="match status" value="1"/>
</dbReference>
<comment type="caution">
    <text evidence="3">The sequence shown here is derived from an EMBL/GenBank/DDBJ whole genome shotgun (WGS) entry which is preliminary data.</text>
</comment>
<name>A0ABQ4KNG9_9BACI</name>
<sequence>MRKSIKVILFFIGAAVLFLLLQYKFIPKDSFDAWNLPLSGKIIYLDPGHGGPDGGAGDSEALEKDIALEVSLKLRDYLQEQGALVLMTRETDKDLAGADVKGYSRRKTEDLHKRVKLVNESDADLVISIHLNAIPSPRWSGAQTFYAPHFAANKRVATFIQDELVETLENTDRKAKVIEHVYLLKKSKKPSALVEIGFLSNPSERENLLLDSYQDKVAFSIYKGITRYFTKEPSLESDS</sequence>
<feature type="domain" description="MurNAc-LAA" evidence="2">
    <location>
        <begin position="115"/>
        <end position="226"/>
    </location>
</feature>
<dbReference type="SUPFAM" id="SSF53187">
    <property type="entry name" value="Zn-dependent exopeptidases"/>
    <property type="match status" value="1"/>
</dbReference>
<protein>
    <submittedName>
        <fullName evidence="3">Germination-specific N-acetylmuramoyl-L-alanine amidase</fullName>
    </submittedName>
</protein>
<dbReference type="Pfam" id="PF01520">
    <property type="entry name" value="Amidase_3"/>
    <property type="match status" value="1"/>
</dbReference>
<accession>A0ABQ4KNG9</accession>
<proteinExistence type="predicted"/>
<evidence type="ECO:0000313" key="3">
    <source>
        <dbReference type="EMBL" id="GIN59026.1"/>
    </source>
</evidence>
<keyword evidence="4" id="KW-1185">Reference proteome</keyword>
<dbReference type="RefSeq" id="WP_212967009.1">
    <property type="nucleotide sequence ID" value="NZ_BORB01000034.1"/>
</dbReference>
<reference evidence="3 4" key="1">
    <citation type="submission" date="2021-03" db="EMBL/GenBank/DDBJ databases">
        <title>Antimicrobial resistance genes in bacteria isolated from Japanese honey, and their potential for conferring macrolide and lincosamide resistance in the American foulbrood pathogen Paenibacillus larvae.</title>
        <authorList>
            <person name="Okamoto M."/>
            <person name="Kumagai M."/>
            <person name="Kanamori H."/>
            <person name="Takamatsu D."/>
        </authorList>
    </citation>
    <scope>NUCLEOTIDE SEQUENCE [LARGE SCALE GENOMIC DNA]</scope>
    <source>
        <strain evidence="3 4">J8TS2</strain>
    </source>
</reference>
<dbReference type="PANTHER" id="PTHR30404:SF0">
    <property type="entry name" value="N-ACETYLMURAMOYL-L-ALANINE AMIDASE AMIC"/>
    <property type="match status" value="1"/>
</dbReference>
<dbReference type="EMBL" id="BORB01000034">
    <property type="protein sequence ID" value="GIN59026.1"/>
    <property type="molecule type" value="Genomic_DNA"/>
</dbReference>
<dbReference type="PANTHER" id="PTHR30404">
    <property type="entry name" value="N-ACETYLMURAMOYL-L-ALANINE AMIDASE"/>
    <property type="match status" value="1"/>
</dbReference>
<dbReference type="InterPro" id="IPR050695">
    <property type="entry name" value="N-acetylmuramoyl_amidase_3"/>
</dbReference>
<organism evidence="3 4">
    <name type="scientific">Lederbergia ruris</name>
    <dbReference type="NCBI Taxonomy" id="217495"/>
    <lineage>
        <taxon>Bacteria</taxon>
        <taxon>Bacillati</taxon>
        <taxon>Bacillota</taxon>
        <taxon>Bacilli</taxon>
        <taxon>Bacillales</taxon>
        <taxon>Bacillaceae</taxon>
        <taxon>Lederbergia</taxon>
    </lineage>
</organism>
<evidence type="ECO:0000313" key="4">
    <source>
        <dbReference type="Proteomes" id="UP000679950"/>
    </source>
</evidence>
<dbReference type="CDD" id="cd02696">
    <property type="entry name" value="MurNAc-LAA"/>
    <property type="match status" value="1"/>
</dbReference>
<dbReference type="Proteomes" id="UP000679950">
    <property type="component" value="Unassembled WGS sequence"/>
</dbReference>
<dbReference type="InterPro" id="IPR014234">
    <property type="entry name" value="Spore_CwlD"/>
</dbReference>
<dbReference type="Gene3D" id="3.40.630.40">
    <property type="entry name" value="Zn-dependent exopeptidases"/>
    <property type="match status" value="1"/>
</dbReference>
<dbReference type="InterPro" id="IPR002508">
    <property type="entry name" value="MurNAc-LAA_cat"/>
</dbReference>